<reference evidence="1 2" key="1">
    <citation type="submission" date="2015-11" db="EMBL/GenBank/DDBJ databases">
        <title>Expanding the genomic diversity of Burkholderia species for the development of highly accurate diagnostics.</title>
        <authorList>
            <person name="Sahl J."/>
            <person name="Keim P."/>
            <person name="Wagner D."/>
        </authorList>
    </citation>
    <scope>NUCLEOTIDE SEQUENCE [LARGE SCALE GENOMIC DNA]</scope>
    <source>
        <strain evidence="1 2">MSMB1585WGS</strain>
    </source>
</reference>
<gene>
    <name evidence="1" type="ORF">WJ68_33640</name>
</gene>
<sequence length="128" mass="14897">MTDAERQRRRELNKRFRRYKCGDCGEHYESEHSAQLCCPPDTVYVCPTCDKQHDTIEKAQDCERGHAGAEASPLEFNRCPVCNTDHGDHESAIECCLWRTMPFADRLQLERLVRYGRVDEAHAMLRSH</sequence>
<organism evidence="1 2">
    <name type="scientific">Burkholderia ubonensis</name>
    <dbReference type="NCBI Taxonomy" id="101571"/>
    <lineage>
        <taxon>Bacteria</taxon>
        <taxon>Pseudomonadati</taxon>
        <taxon>Pseudomonadota</taxon>
        <taxon>Betaproteobacteria</taxon>
        <taxon>Burkholderiales</taxon>
        <taxon>Burkholderiaceae</taxon>
        <taxon>Burkholderia</taxon>
        <taxon>Burkholderia cepacia complex</taxon>
    </lineage>
</organism>
<evidence type="ECO:0000313" key="1">
    <source>
        <dbReference type="EMBL" id="KVN92566.1"/>
    </source>
</evidence>
<evidence type="ECO:0000313" key="2">
    <source>
        <dbReference type="Proteomes" id="UP000057910"/>
    </source>
</evidence>
<protein>
    <submittedName>
        <fullName evidence="1">Uncharacterized protein</fullName>
    </submittedName>
</protein>
<dbReference type="AlphaFoldDB" id="A0ABD4EBL4"/>
<name>A0ABD4EBL4_9BURK</name>
<comment type="caution">
    <text evidence="1">The sequence shown here is derived from an EMBL/GenBank/DDBJ whole genome shotgun (WGS) entry which is preliminary data.</text>
</comment>
<dbReference type="Proteomes" id="UP000057910">
    <property type="component" value="Unassembled WGS sequence"/>
</dbReference>
<proteinExistence type="predicted"/>
<accession>A0ABD4EBL4</accession>
<dbReference type="EMBL" id="LPAD01000007">
    <property type="protein sequence ID" value="KVN92566.1"/>
    <property type="molecule type" value="Genomic_DNA"/>
</dbReference>